<keyword evidence="7" id="KW-1185">Reference proteome</keyword>
<evidence type="ECO:0000256" key="4">
    <source>
        <dbReference type="PROSITE-ProRule" id="PRU00125"/>
    </source>
</evidence>
<protein>
    <recommendedName>
        <fullName evidence="5">LIM zinc-binding domain-containing protein</fullName>
    </recommendedName>
</protein>
<keyword evidence="1 4" id="KW-0479">Metal-binding</keyword>
<dbReference type="PROSITE" id="PS50023">
    <property type="entry name" value="LIM_DOMAIN_2"/>
    <property type="match status" value="1"/>
</dbReference>
<organism evidence="6 7">
    <name type="scientific">Nematostella vectensis</name>
    <name type="common">Starlet sea anemone</name>
    <dbReference type="NCBI Taxonomy" id="45351"/>
    <lineage>
        <taxon>Eukaryota</taxon>
        <taxon>Metazoa</taxon>
        <taxon>Cnidaria</taxon>
        <taxon>Anthozoa</taxon>
        <taxon>Hexacorallia</taxon>
        <taxon>Actiniaria</taxon>
        <taxon>Edwardsiidae</taxon>
        <taxon>Nematostella</taxon>
    </lineage>
</organism>
<evidence type="ECO:0000256" key="2">
    <source>
        <dbReference type="ARBA" id="ARBA00022833"/>
    </source>
</evidence>
<dbReference type="GO" id="GO:0046872">
    <property type="term" value="F:metal ion binding"/>
    <property type="evidence" value="ECO:0007669"/>
    <property type="project" value="UniProtKB-KW"/>
</dbReference>
<evidence type="ECO:0000256" key="1">
    <source>
        <dbReference type="ARBA" id="ARBA00022723"/>
    </source>
</evidence>
<dbReference type="InterPro" id="IPR001781">
    <property type="entry name" value="Znf_LIM"/>
</dbReference>
<dbReference type="Proteomes" id="UP000001593">
    <property type="component" value="Unassembled WGS sequence"/>
</dbReference>
<dbReference type="AlphaFoldDB" id="A7SSH0"/>
<accession>A7SSH0</accession>
<dbReference type="PROSITE" id="PS00478">
    <property type="entry name" value="LIM_DOMAIN_1"/>
    <property type="match status" value="1"/>
</dbReference>
<evidence type="ECO:0000259" key="5">
    <source>
        <dbReference type="PROSITE" id="PS50023"/>
    </source>
</evidence>
<evidence type="ECO:0000256" key="3">
    <source>
        <dbReference type="ARBA" id="ARBA00023038"/>
    </source>
</evidence>
<name>A7SSH0_NEMVE</name>
<feature type="domain" description="LIM zinc-binding" evidence="5">
    <location>
        <begin position="1"/>
        <end position="64"/>
    </location>
</feature>
<dbReference type="Pfam" id="PF00412">
    <property type="entry name" value="LIM"/>
    <property type="match status" value="1"/>
</dbReference>
<dbReference type="HOGENOM" id="CLU_203431_0_0_1"/>
<dbReference type="SMART" id="SM00132">
    <property type="entry name" value="LIM"/>
    <property type="match status" value="1"/>
</dbReference>
<dbReference type="PhylomeDB" id="A7SSH0"/>
<proteinExistence type="predicted"/>
<feature type="non-terminal residue" evidence="6">
    <location>
        <position position="64"/>
    </location>
</feature>
<evidence type="ECO:0000313" key="6">
    <source>
        <dbReference type="EMBL" id="EDO33335.1"/>
    </source>
</evidence>
<dbReference type="SUPFAM" id="SSF57716">
    <property type="entry name" value="Glucocorticoid receptor-like (DNA-binding domain)"/>
    <property type="match status" value="1"/>
</dbReference>
<keyword evidence="3 4" id="KW-0440">LIM domain</keyword>
<dbReference type="STRING" id="45351.A7SSH0"/>
<dbReference type="EMBL" id="DS469777">
    <property type="protein sequence ID" value="EDO33335.1"/>
    <property type="molecule type" value="Genomic_DNA"/>
</dbReference>
<evidence type="ECO:0000313" key="7">
    <source>
        <dbReference type="Proteomes" id="UP000001593"/>
    </source>
</evidence>
<feature type="non-terminal residue" evidence="6">
    <location>
        <position position="1"/>
    </location>
</feature>
<dbReference type="Gene3D" id="2.10.110.10">
    <property type="entry name" value="Cysteine Rich Protein"/>
    <property type="match status" value="1"/>
</dbReference>
<sequence>CASCSQPIRKSMAVYVSELKRYWHDDCFSCVVCHVRFGTAEQRSPLKITDSLLHCENCFITDEG</sequence>
<dbReference type="InParanoid" id="A7SSH0"/>
<keyword evidence="2 4" id="KW-0862">Zinc</keyword>
<gene>
    <name evidence="6" type="ORF">NEMVEDRAFT_v1g59493</name>
</gene>
<dbReference type="KEGG" id="nve:5504523"/>
<reference evidence="6 7" key="1">
    <citation type="journal article" date="2007" name="Science">
        <title>Sea anemone genome reveals ancestral eumetazoan gene repertoire and genomic organization.</title>
        <authorList>
            <person name="Putnam N.H."/>
            <person name="Srivastava M."/>
            <person name="Hellsten U."/>
            <person name="Dirks B."/>
            <person name="Chapman J."/>
            <person name="Salamov A."/>
            <person name="Terry A."/>
            <person name="Shapiro H."/>
            <person name="Lindquist E."/>
            <person name="Kapitonov V.V."/>
            <person name="Jurka J."/>
            <person name="Genikhovich G."/>
            <person name="Grigoriev I.V."/>
            <person name="Lucas S.M."/>
            <person name="Steele R.E."/>
            <person name="Finnerty J.R."/>
            <person name="Technau U."/>
            <person name="Martindale M.Q."/>
            <person name="Rokhsar D.S."/>
        </authorList>
    </citation>
    <scope>NUCLEOTIDE SEQUENCE [LARGE SCALE GENOMIC DNA]</scope>
    <source>
        <strain evidence="7">CH2 X CH6</strain>
    </source>
</reference>